<evidence type="ECO:0000256" key="1">
    <source>
        <dbReference type="SAM" id="MobiDB-lite"/>
    </source>
</evidence>
<feature type="region of interest" description="Disordered" evidence="1">
    <location>
        <begin position="55"/>
        <end position="76"/>
    </location>
</feature>
<feature type="compositionally biased region" description="Basic and acidic residues" evidence="1">
    <location>
        <begin position="282"/>
        <end position="296"/>
    </location>
</feature>
<organism evidence="2 3">
    <name type="scientific">Armadillidium nasatum</name>
    <dbReference type="NCBI Taxonomy" id="96803"/>
    <lineage>
        <taxon>Eukaryota</taxon>
        <taxon>Metazoa</taxon>
        <taxon>Ecdysozoa</taxon>
        <taxon>Arthropoda</taxon>
        <taxon>Crustacea</taxon>
        <taxon>Multicrustacea</taxon>
        <taxon>Malacostraca</taxon>
        <taxon>Eumalacostraca</taxon>
        <taxon>Peracarida</taxon>
        <taxon>Isopoda</taxon>
        <taxon>Oniscidea</taxon>
        <taxon>Crinocheta</taxon>
        <taxon>Armadillidiidae</taxon>
        <taxon>Armadillidium</taxon>
    </lineage>
</organism>
<dbReference type="Proteomes" id="UP000326759">
    <property type="component" value="Unassembled WGS sequence"/>
</dbReference>
<sequence>FEVDNTVPVNSLISDDCVDLSVSCNNNDDYHLGNDKLDDDGGECYESINVANKSNSSKTNFDSNDSDSNSKLPSNDYLDQFQLGRQINDSVNLSEPICTVSKTTENENFHSSECSNSLSDICQNKVDNELKISPIDFNDSDLHCITNSSGNSHKNIVAQTNTGTNSQHPVSVSENLQNDHHGGNEILTSVSKNNFSVIDNFEKSLSSSSLKNLKPVLNNDSQMKTNCNQYKNLRVFNKLEEIDKTLNNRSRISKRKLYIPYDNQCKKLGTSTAESPSTSTNRRSDKPEFSQREENYSKTSPDLQKRKKFVNIGFDKNDTQFGVKRSSIEVAKVNKSNDNINSTDQSFEEGQIIEGCGNNKVGKLEDQNIIFNGRSPSFIHIPCPVLPKKACFKFFMENSCTLNECKFSHMMEMDTLTKFLGELIPFYAKRGLESLAWEIVE</sequence>
<feature type="non-terminal residue" evidence="2">
    <location>
        <position position="1"/>
    </location>
</feature>
<reference evidence="2 3" key="1">
    <citation type="journal article" date="2019" name="PLoS Biol.">
        <title>Sex chromosomes control vertical transmission of feminizing Wolbachia symbionts in an isopod.</title>
        <authorList>
            <person name="Becking T."/>
            <person name="Chebbi M.A."/>
            <person name="Giraud I."/>
            <person name="Moumen B."/>
            <person name="Laverre T."/>
            <person name="Caubet Y."/>
            <person name="Peccoud J."/>
            <person name="Gilbert C."/>
            <person name="Cordaux R."/>
        </authorList>
    </citation>
    <scope>NUCLEOTIDE SEQUENCE [LARGE SCALE GENOMIC DNA]</scope>
    <source>
        <strain evidence="2">ANa2</strain>
        <tissue evidence="2">Whole body excluding digestive tract and cuticle</tissue>
    </source>
</reference>
<keyword evidence="3" id="KW-1185">Reference proteome</keyword>
<dbReference type="AlphaFoldDB" id="A0A5N5T4G9"/>
<proteinExistence type="predicted"/>
<gene>
    <name evidence="2" type="ORF">Anas_12432</name>
</gene>
<comment type="caution">
    <text evidence="2">The sequence shown here is derived from an EMBL/GenBank/DDBJ whole genome shotgun (WGS) entry which is preliminary data.</text>
</comment>
<feature type="non-terminal residue" evidence="2">
    <location>
        <position position="441"/>
    </location>
</feature>
<evidence type="ECO:0000313" key="3">
    <source>
        <dbReference type="Proteomes" id="UP000326759"/>
    </source>
</evidence>
<evidence type="ECO:0000313" key="2">
    <source>
        <dbReference type="EMBL" id="KAB7500959.1"/>
    </source>
</evidence>
<feature type="region of interest" description="Disordered" evidence="1">
    <location>
        <begin position="268"/>
        <end position="302"/>
    </location>
</feature>
<accession>A0A5N5T4G9</accession>
<dbReference type="EMBL" id="SEYY01012142">
    <property type="protein sequence ID" value="KAB7500959.1"/>
    <property type="molecule type" value="Genomic_DNA"/>
</dbReference>
<name>A0A5N5T4G9_9CRUS</name>
<protein>
    <submittedName>
        <fullName evidence="2">Uncharacterized protein</fullName>
    </submittedName>
</protein>
<feature type="compositionally biased region" description="Polar residues" evidence="1">
    <location>
        <begin position="269"/>
        <end position="281"/>
    </location>
</feature>